<dbReference type="NCBIfam" id="TIGR00199">
    <property type="entry name" value="PncC_domain"/>
    <property type="match status" value="1"/>
</dbReference>
<dbReference type="EMBL" id="JBHUDD010000026">
    <property type="protein sequence ID" value="MFD1508223.1"/>
    <property type="molecule type" value="Genomic_DNA"/>
</dbReference>
<evidence type="ECO:0000313" key="2">
    <source>
        <dbReference type="EMBL" id="MFD1508223.1"/>
    </source>
</evidence>
<protein>
    <submittedName>
        <fullName evidence="2">CinA family protein</fullName>
    </submittedName>
</protein>
<feature type="domain" description="CinA C-terminal" evidence="1">
    <location>
        <begin position="3"/>
        <end position="153"/>
    </location>
</feature>
<accession>A0ABW4EDN7</accession>
<dbReference type="SUPFAM" id="SSF142433">
    <property type="entry name" value="CinA-like"/>
    <property type="match status" value="1"/>
</dbReference>
<name>A0ABW4EDN7_9RHOB</name>
<evidence type="ECO:0000313" key="3">
    <source>
        <dbReference type="Proteomes" id="UP001597186"/>
    </source>
</evidence>
<sequence length="159" mass="16182">MSLPKQILDAFGARGRMIATAESCTGGMLGAAITDIPGSSAVYERGFITYTNAAKTQMLGVRADTLTTHGAVSEEVALEMAEGALRHSAADVAVSITGIAGPGGSEHKPEGRVCFGLAVTGQPPRSETVEFGALGRDAVRIAARDHALALLLSAATDGT</sequence>
<evidence type="ECO:0000259" key="1">
    <source>
        <dbReference type="Pfam" id="PF02464"/>
    </source>
</evidence>
<reference evidence="3" key="1">
    <citation type="journal article" date="2019" name="Int. J. Syst. Evol. Microbiol.">
        <title>The Global Catalogue of Microorganisms (GCM) 10K type strain sequencing project: providing services to taxonomists for standard genome sequencing and annotation.</title>
        <authorList>
            <consortium name="The Broad Institute Genomics Platform"/>
            <consortium name="The Broad Institute Genome Sequencing Center for Infectious Disease"/>
            <person name="Wu L."/>
            <person name="Ma J."/>
        </authorList>
    </citation>
    <scope>NUCLEOTIDE SEQUENCE [LARGE SCALE GENOMIC DNA]</scope>
    <source>
        <strain evidence="3">CGMCC 1.12477</strain>
    </source>
</reference>
<organism evidence="2 3">
    <name type="scientific">Lacimonas salitolerans</name>
    <dbReference type="NCBI Taxonomy" id="1323750"/>
    <lineage>
        <taxon>Bacteria</taxon>
        <taxon>Pseudomonadati</taxon>
        <taxon>Pseudomonadota</taxon>
        <taxon>Alphaproteobacteria</taxon>
        <taxon>Rhodobacterales</taxon>
        <taxon>Paracoccaceae</taxon>
        <taxon>Lacimonas</taxon>
    </lineage>
</organism>
<dbReference type="Proteomes" id="UP001597186">
    <property type="component" value="Unassembled WGS sequence"/>
</dbReference>
<comment type="caution">
    <text evidence="2">The sequence shown here is derived from an EMBL/GenBank/DDBJ whole genome shotgun (WGS) entry which is preliminary data.</text>
</comment>
<dbReference type="InterPro" id="IPR008136">
    <property type="entry name" value="CinA_C"/>
</dbReference>
<dbReference type="Pfam" id="PF02464">
    <property type="entry name" value="CinA"/>
    <property type="match status" value="1"/>
</dbReference>
<dbReference type="InterPro" id="IPR036653">
    <property type="entry name" value="CinA-like_C"/>
</dbReference>
<dbReference type="Gene3D" id="3.90.950.20">
    <property type="entry name" value="CinA-like"/>
    <property type="match status" value="1"/>
</dbReference>
<dbReference type="RefSeq" id="WP_379912635.1">
    <property type="nucleotide sequence ID" value="NZ_JBHUDD010000026.1"/>
</dbReference>
<proteinExistence type="predicted"/>
<keyword evidence="3" id="KW-1185">Reference proteome</keyword>
<gene>
    <name evidence="2" type="ORF">ACFTOW_02245</name>
</gene>